<proteinExistence type="predicted"/>
<name>A0ACB8BGN4_9AGAM</name>
<keyword evidence="2" id="KW-1185">Reference proteome</keyword>
<protein>
    <submittedName>
        <fullName evidence="1">Uncharacterized protein</fullName>
    </submittedName>
</protein>
<dbReference type="Proteomes" id="UP000790709">
    <property type="component" value="Unassembled WGS sequence"/>
</dbReference>
<organism evidence="1 2">
    <name type="scientific">Leucogyrophana mollusca</name>
    <dbReference type="NCBI Taxonomy" id="85980"/>
    <lineage>
        <taxon>Eukaryota</taxon>
        <taxon>Fungi</taxon>
        <taxon>Dikarya</taxon>
        <taxon>Basidiomycota</taxon>
        <taxon>Agaricomycotina</taxon>
        <taxon>Agaricomycetes</taxon>
        <taxon>Agaricomycetidae</taxon>
        <taxon>Boletales</taxon>
        <taxon>Boletales incertae sedis</taxon>
        <taxon>Leucogyrophana</taxon>
    </lineage>
</organism>
<reference evidence="1" key="1">
    <citation type="journal article" date="2021" name="New Phytol.">
        <title>Evolutionary innovations through gain and loss of genes in the ectomycorrhizal Boletales.</title>
        <authorList>
            <person name="Wu G."/>
            <person name="Miyauchi S."/>
            <person name="Morin E."/>
            <person name="Kuo A."/>
            <person name="Drula E."/>
            <person name="Varga T."/>
            <person name="Kohler A."/>
            <person name="Feng B."/>
            <person name="Cao Y."/>
            <person name="Lipzen A."/>
            <person name="Daum C."/>
            <person name="Hundley H."/>
            <person name="Pangilinan J."/>
            <person name="Johnson J."/>
            <person name="Barry K."/>
            <person name="LaButti K."/>
            <person name="Ng V."/>
            <person name="Ahrendt S."/>
            <person name="Min B."/>
            <person name="Choi I.G."/>
            <person name="Park H."/>
            <person name="Plett J.M."/>
            <person name="Magnuson J."/>
            <person name="Spatafora J.W."/>
            <person name="Nagy L.G."/>
            <person name="Henrissat B."/>
            <person name="Grigoriev I.V."/>
            <person name="Yang Z.L."/>
            <person name="Xu J."/>
            <person name="Martin F.M."/>
        </authorList>
    </citation>
    <scope>NUCLEOTIDE SEQUENCE</scope>
    <source>
        <strain evidence="1">KUC20120723A-06</strain>
    </source>
</reference>
<dbReference type="EMBL" id="MU266436">
    <property type="protein sequence ID" value="KAH7924013.1"/>
    <property type="molecule type" value="Genomic_DNA"/>
</dbReference>
<evidence type="ECO:0000313" key="1">
    <source>
        <dbReference type="EMBL" id="KAH7924013.1"/>
    </source>
</evidence>
<accession>A0ACB8BGN4</accession>
<sequence>MAMTMSALPAQLRTASPMPYVSSPLASSSHNSMAGPSRGLPKRNPSFPPSRPLRPFASISQTTKPSSMGSPAKKPVKLIEPPKNFKTTFVLDLTQGEFSRQV</sequence>
<comment type="caution">
    <text evidence="1">The sequence shown here is derived from an EMBL/GenBank/DDBJ whole genome shotgun (WGS) entry which is preliminary data.</text>
</comment>
<gene>
    <name evidence="1" type="ORF">BV22DRAFT_1091764</name>
</gene>
<evidence type="ECO:0000313" key="2">
    <source>
        <dbReference type="Proteomes" id="UP000790709"/>
    </source>
</evidence>